<accession>A0A7M2X0R0</accession>
<dbReference type="KEGG" id="hbs:IPV69_07980"/>
<dbReference type="Pfam" id="PF13360">
    <property type="entry name" value="PQQ_2"/>
    <property type="match status" value="3"/>
</dbReference>
<dbReference type="RefSeq" id="WP_206294494.1">
    <property type="nucleotide sequence ID" value="NZ_CP063458.1"/>
</dbReference>
<dbReference type="Gene3D" id="2.130.10.10">
    <property type="entry name" value="YVTN repeat-like/Quinoprotein amine dehydrogenase"/>
    <property type="match status" value="1"/>
</dbReference>
<name>A0A7M2X0R0_9BACT</name>
<evidence type="ECO:0000256" key="1">
    <source>
        <dbReference type="SAM" id="SignalP"/>
    </source>
</evidence>
<dbReference type="InterPro" id="IPR015943">
    <property type="entry name" value="WD40/YVTN_repeat-like_dom_sf"/>
</dbReference>
<feature type="signal peptide" evidence="1">
    <location>
        <begin position="1"/>
        <end position="22"/>
    </location>
</feature>
<dbReference type="InterPro" id="IPR011047">
    <property type="entry name" value="Quinoprotein_ADH-like_sf"/>
</dbReference>
<feature type="domain" description="Pyrrolo-quinoline quinone repeat" evidence="2">
    <location>
        <begin position="37"/>
        <end position="155"/>
    </location>
</feature>
<dbReference type="PANTHER" id="PTHR34512:SF30">
    <property type="entry name" value="OUTER MEMBRANE PROTEIN ASSEMBLY FACTOR BAMB"/>
    <property type="match status" value="1"/>
</dbReference>
<reference evidence="3 4" key="1">
    <citation type="submission" date="2020-10" db="EMBL/GenBank/DDBJ databases">
        <title>Wide distribution of Phycisphaera-like planctomycetes from WD2101 soil group in peatlands and genome analysis of the first cultivated representative.</title>
        <authorList>
            <person name="Dedysh S.N."/>
            <person name="Beletsky A.V."/>
            <person name="Ivanova A."/>
            <person name="Kulichevskaya I.S."/>
            <person name="Suzina N.E."/>
            <person name="Philippov D.A."/>
            <person name="Rakitin A.L."/>
            <person name="Mardanov A.V."/>
            <person name="Ravin N.V."/>
        </authorList>
    </citation>
    <scope>NUCLEOTIDE SEQUENCE [LARGE SCALE GENOMIC DNA]</scope>
    <source>
        <strain evidence="3 4">M1803</strain>
    </source>
</reference>
<feature type="domain" description="Pyrrolo-quinoline quinone repeat" evidence="2">
    <location>
        <begin position="318"/>
        <end position="392"/>
    </location>
</feature>
<protein>
    <submittedName>
        <fullName evidence="3">PQQ-binding-like beta-propeller repeat protein</fullName>
    </submittedName>
</protein>
<dbReference type="InterPro" id="IPR002372">
    <property type="entry name" value="PQQ_rpt_dom"/>
</dbReference>
<dbReference type="EMBL" id="CP063458">
    <property type="protein sequence ID" value="QOV91283.1"/>
    <property type="molecule type" value="Genomic_DNA"/>
</dbReference>
<evidence type="ECO:0000313" key="3">
    <source>
        <dbReference type="EMBL" id="QOV91283.1"/>
    </source>
</evidence>
<dbReference type="Gene3D" id="2.40.10.480">
    <property type="match status" value="1"/>
</dbReference>
<feature type="chain" id="PRO_5034434571" evidence="1">
    <location>
        <begin position="23"/>
        <end position="433"/>
    </location>
</feature>
<dbReference type="PANTHER" id="PTHR34512">
    <property type="entry name" value="CELL SURFACE PROTEIN"/>
    <property type="match status" value="1"/>
</dbReference>
<evidence type="ECO:0000259" key="2">
    <source>
        <dbReference type="Pfam" id="PF13360"/>
    </source>
</evidence>
<evidence type="ECO:0000313" key="4">
    <source>
        <dbReference type="Proteomes" id="UP000593765"/>
    </source>
</evidence>
<keyword evidence="1" id="KW-0732">Signal</keyword>
<dbReference type="Proteomes" id="UP000593765">
    <property type="component" value="Chromosome"/>
</dbReference>
<proteinExistence type="predicted"/>
<dbReference type="SUPFAM" id="SSF50998">
    <property type="entry name" value="Quinoprotein alcohol dehydrogenase-like"/>
    <property type="match status" value="1"/>
</dbReference>
<gene>
    <name evidence="3" type="ORF">IPV69_07980</name>
</gene>
<feature type="domain" description="Pyrrolo-quinoline quinone repeat" evidence="2">
    <location>
        <begin position="187"/>
        <end position="307"/>
    </location>
</feature>
<organism evidence="3 4">
    <name type="scientific">Humisphaera borealis</name>
    <dbReference type="NCBI Taxonomy" id="2807512"/>
    <lineage>
        <taxon>Bacteria</taxon>
        <taxon>Pseudomonadati</taxon>
        <taxon>Planctomycetota</taxon>
        <taxon>Phycisphaerae</taxon>
        <taxon>Tepidisphaerales</taxon>
        <taxon>Tepidisphaeraceae</taxon>
        <taxon>Humisphaera</taxon>
    </lineage>
</organism>
<keyword evidence="4" id="KW-1185">Reference proteome</keyword>
<dbReference type="AlphaFoldDB" id="A0A7M2X0R0"/>
<sequence>MRVSRLCVLFGALLVSATVALAGGSWPQFRGPTLQGVADDKNLPVVLDEKTGVVWKTAVHGKAWSSPVVADGKVWVSTATPDGKKLSIIRLDAATGKVELDEVLFEVVNPQFCHAFNSYASPTPVIEGDRIYVTFGSPGTACLDAKSGKKIWERTDFVCNHFRGAGSSPILWQDRILLNYDGSDFQFVAALNKVTGATIWRTDRTADYKDIDPKTSKPKADGDFRKGFSTCRVVSMGGTEQLLSVGGKAAYGYDLATGKELWRMDFAPLGIESHTPAFTPVVGDGLIYLATGHGKGELLAIKTDGLKAGGTTGESQVAWRLKKNVPNRSSALLHDGLLYITDDSAIASCLDAKTGQEYWKERIGGKGFSASPMFADGRIYFFSEGGVVTTIEPGKTLKKLGEGEFADGFMNSPAIVDNAFILRTKTSVLRVQK</sequence>